<evidence type="ECO:0000313" key="4">
    <source>
        <dbReference type="Proteomes" id="UP000886887"/>
    </source>
</evidence>
<evidence type="ECO:0000256" key="1">
    <source>
        <dbReference type="SAM" id="SignalP"/>
    </source>
</evidence>
<evidence type="ECO:0000313" key="3">
    <source>
        <dbReference type="EMBL" id="HIQ71018.1"/>
    </source>
</evidence>
<reference evidence="3" key="1">
    <citation type="submission" date="2020-10" db="EMBL/GenBank/DDBJ databases">
        <authorList>
            <person name="Gilroy R."/>
        </authorList>
    </citation>
    <scope>NUCLEOTIDE SEQUENCE</scope>
    <source>
        <strain evidence="3">ChiSxjej2B14-6234</strain>
    </source>
</reference>
<dbReference type="EMBL" id="DVFJ01000006">
    <property type="protein sequence ID" value="HIQ71018.1"/>
    <property type="molecule type" value="Genomic_DNA"/>
</dbReference>
<organism evidence="3 4">
    <name type="scientific">Candidatus Onthenecus intestinigallinarum</name>
    <dbReference type="NCBI Taxonomy" id="2840875"/>
    <lineage>
        <taxon>Bacteria</taxon>
        <taxon>Bacillati</taxon>
        <taxon>Bacillota</taxon>
        <taxon>Clostridia</taxon>
        <taxon>Eubacteriales</taxon>
        <taxon>Candidatus Onthenecus</taxon>
    </lineage>
</organism>
<accession>A0A9D0Z8N6</accession>
<feature type="chain" id="PRO_5039393373" evidence="1">
    <location>
        <begin position="25"/>
        <end position="508"/>
    </location>
</feature>
<dbReference type="InterPro" id="IPR019606">
    <property type="entry name" value="GerMN"/>
</dbReference>
<gene>
    <name evidence="3" type="ORF">IAB73_02255</name>
</gene>
<dbReference type="Pfam" id="PF10646">
    <property type="entry name" value="Germane"/>
    <property type="match status" value="2"/>
</dbReference>
<feature type="domain" description="GerMN" evidence="2">
    <location>
        <begin position="392"/>
        <end position="488"/>
    </location>
</feature>
<sequence>MKKRCRLMAAVLCCLLLCGCVEQIEERAPVERIDSDIEVVYDAPQGDMTSSRVIDAVLHFLSLDGTQLVSTVRSIYVSNNMTQAEAALRALLSGPAQSGLREVAPGVELQSGSNAVEVSNGVVTVNLSFQARTLEPQQLHAARVAIANTLTELPDVDYVNVLVEGREEGQDLGAQIPTGTLSRSDGDVAALWTQLESQRTDGSLTRMATIYYPMPGASYMVPEVHAITFSEMSTAGYTAGLLEEWGLGATGVQGSPETFSPLDYLIGLPDETRLEGSTYNVVRLNFSQDIEAALQEAGIPQGLFLAMMTYTITGFVPMIDGVVVHFGGRLIDALDAQDMPDGQARTFDGGVLMRSDFADCLGEFCRLYFPTQDGDMLVGVNRPAAQKQSFAPRALIRQLLEGPQRADAKEGLAPALPEGVSDADILGLQIVDDVMLINVSQAFADACAQLDAQEERNVVYTIVNTMTELPQVRRVCFFVGGKQVETLGGAMEMRGYFMRNPGIILQED</sequence>
<proteinExistence type="predicted"/>
<dbReference type="PROSITE" id="PS51257">
    <property type="entry name" value="PROKAR_LIPOPROTEIN"/>
    <property type="match status" value="1"/>
</dbReference>
<name>A0A9D0Z8N6_9FIRM</name>
<evidence type="ECO:0000259" key="2">
    <source>
        <dbReference type="SMART" id="SM00909"/>
    </source>
</evidence>
<dbReference type="Proteomes" id="UP000886887">
    <property type="component" value="Unassembled WGS sequence"/>
</dbReference>
<feature type="signal peptide" evidence="1">
    <location>
        <begin position="1"/>
        <end position="24"/>
    </location>
</feature>
<dbReference type="SMART" id="SM00909">
    <property type="entry name" value="Germane"/>
    <property type="match status" value="3"/>
</dbReference>
<feature type="domain" description="GerMN" evidence="2">
    <location>
        <begin position="84"/>
        <end position="172"/>
    </location>
</feature>
<feature type="domain" description="GerMN" evidence="2">
    <location>
        <begin position="238"/>
        <end position="335"/>
    </location>
</feature>
<protein>
    <submittedName>
        <fullName evidence="3">GerMN domain-containing protein</fullName>
    </submittedName>
</protein>
<keyword evidence="1" id="KW-0732">Signal</keyword>
<dbReference type="AlphaFoldDB" id="A0A9D0Z8N6"/>
<comment type="caution">
    <text evidence="3">The sequence shown here is derived from an EMBL/GenBank/DDBJ whole genome shotgun (WGS) entry which is preliminary data.</text>
</comment>
<reference evidence="3" key="2">
    <citation type="journal article" date="2021" name="PeerJ">
        <title>Extensive microbial diversity within the chicken gut microbiome revealed by metagenomics and culture.</title>
        <authorList>
            <person name="Gilroy R."/>
            <person name="Ravi A."/>
            <person name="Getino M."/>
            <person name="Pursley I."/>
            <person name="Horton D.L."/>
            <person name="Alikhan N.F."/>
            <person name="Baker D."/>
            <person name="Gharbi K."/>
            <person name="Hall N."/>
            <person name="Watson M."/>
            <person name="Adriaenssens E.M."/>
            <person name="Foster-Nyarko E."/>
            <person name="Jarju S."/>
            <person name="Secka A."/>
            <person name="Antonio M."/>
            <person name="Oren A."/>
            <person name="Chaudhuri R.R."/>
            <person name="La Ragione R."/>
            <person name="Hildebrand F."/>
            <person name="Pallen M.J."/>
        </authorList>
    </citation>
    <scope>NUCLEOTIDE SEQUENCE</scope>
    <source>
        <strain evidence="3">ChiSxjej2B14-6234</strain>
    </source>
</reference>